<comment type="pathway">
    <text evidence="3 9">Metabolic intermediate biosynthesis; chorismate biosynthesis; chorismate from D-erythrose 4-phosphate and phosphoenolpyruvate: step 3/7.</text>
</comment>
<evidence type="ECO:0000256" key="10">
    <source>
        <dbReference type="PIRSR" id="PIRSR001399-1"/>
    </source>
</evidence>
<dbReference type="PANTHER" id="PTHR21272:SF3">
    <property type="entry name" value="CATABOLIC 3-DEHYDROQUINASE"/>
    <property type="match status" value="1"/>
</dbReference>
<proteinExistence type="inferred from homology"/>
<comment type="catalytic activity">
    <reaction evidence="1 9">
        <text>3-dehydroquinate = 3-dehydroshikimate + H2O</text>
        <dbReference type="Rhea" id="RHEA:21096"/>
        <dbReference type="ChEBI" id="CHEBI:15377"/>
        <dbReference type="ChEBI" id="CHEBI:16630"/>
        <dbReference type="ChEBI" id="CHEBI:32364"/>
        <dbReference type="EC" id="4.2.1.10"/>
    </reaction>
</comment>
<evidence type="ECO:0000256" key="9">
    <source>
        <dbReference type="HAMAP-Rule" id="MF_00169"/>
    </source>
</evidence>
<dbReference type="Pfam" id="PF01220">
    <property type="entry name" value="DHquinase_II"/>
    <property type="match status" value="1"/>
</dbReference>
<dbReference type="CDD" id="cd00466">
    <property type="entry name" value="DHQase_II"/>
    <property type="match status" value="1"/>
</dbReference>
<feature type="binding site" evidence="9 11">
    <location>
        <position position="88"/>
    </location>
    <ligand>
        <name>substrate</name>
    </ligand>
</feature>
<dbReference type="GO" id="GO:0009423">
    <property type="term" value="P:chorismate biosynthetic process"/>
    <property type="evidence" value="ECO:0007669"/>
    <property type="project" value="UniProtKB-UniRule"/>
</dbReference>
<dbReference type="GO" id="GO:0008652">
    <property type="term" value="P:amino acid biosynthetic process"/>
    <property type="evidence" value="ECO:0007669"/>
    <property type="project" value="UniProtKB-KW"/>
</dbReference>
<comment type="caution">
    <text evidence="13">The sequence shown here is derived from an EMBL/GenBank/DDBJ whole genome shotgun (WGS) entry which is preliminary data.</text>
</comment>
<dbReference type="InterPro" id="IPR036441">
    <property type="entry name" value="DHquinase_II_sf"/>
</dbReference>
<keyword evidence="9" id="KW-0028">Amino-acid biosynthesis</keyword>
<accession>A0AA42CJH1</accession>
<evidence type="ECO:0000256" key="12">
    <source>
        <dbReference type="PIRSR" id="PIRSR001399-3"/>
    </source>
</evidence>
<feature type="binding site" evidence="9 11">
    <location>
        <begin position="109"/>
        <end position="110"/>
    </location>
    <ligand>
        <name>substrate</name>
    </ligand>
</feature>
<evidence type="ECO:0000256" key="1">
    <source>
        <dbReference type="ARBA" id="ARBA00001864"/>
    </source>
</evidence>
<protein>
    <recommendedName>
        <fullName evidence="6 9">3-dehydroquinate dehydratase</fullName>
        <shortName evidence="9">3-dehydroquinase</shortName>
        <ecNumber evidence="6 9">4.2.1.10</ecNumber>
    </recommendedName>
    <alternativeName>
        <fullName evidence="9">Type II DHQase</fullName>
    </alternativeName>
</protein>
<dbReference type="EMBL" id="JAPDNT010000026">
    <property type="protein sequence ID" value="MCW3476897.1"/>
    <property type="molecule type" value="Genomic_DNA"/>
</dbReference>
<feature type="binding site" evidence="9 11">
    <location>
        <position position="82"/>
    </location>
    <ligand>
        <name>substrate</name>
    </ligand>
</feature>
<evidence type="ECO:0000256" key="3">
    <source>
        <dbReference type="ARBA" id="ARBA00004902"/>
    </source>
</evidence>
<dbReference type="AlphaFoldDB" id="A0AA42CJH1"/>
<dbReference type="GO" id="GO:0009073">
    <property type="term" value="P:aromatic amino acid family biosynthetic process"/>
    <property type="evidence" value="ECO:0007669"/>
    <property type="project" value="UniProtKB-KW"/>
</dbReference>
<comment type="subunit">
    <text evidence="5 9">Homododecamer.</text>
</comment>
<feature type="binding site" evidence="9 11">
    <location>
        <position position="119"/>
    </location>
    <ligand>
        <name>substrate</name>
    </ligand>
</feature>
<dbReference type="InterPro" id="IPR018509">
    <property type="entry name" value="DHquinase_II_CS"/>
</dbReference>
<feature type="binding site" evidence="9 11">
    <location>
        <position position="95"/>
    </location>
    <ligand>
        <name>substrate</name>
    </ligand>
</feature>
<dbReference type="NCBIfam" id="NF003805">
    <property type="entry name" value="PRK05395.1-2"/>
    <property type="match status" value="1"/>
</dbReference>
<dbReference type="Proteomes" id="UP001165679">
    <property type="component" value="Unassembled WGS sequence"/>
</dbReference>
<dbReference type="NCBIfam" id="NF003806">
    <property type="entry name" value="PRK05395.1-3"/>
    <property type="match status" value="1"/>
</dbReference>
<dbReference type="PIRSF" id="PIRSF001399">
    <property type="entry name" value="DHquinase_II"/>
    <property type="match status" value="1"/>
</dbReference>
<dbReference type="PROSITE" id="PS01029">
    <property type="entry name" value="DEHYDROQUINASE_II"/>
    <property type="match status" value="1"/>
</dbReference>
<feature type="active site" description="Proton acceptor" evidence="9 10">
    <location>
        <position position="31"/>
    </location>
</feature>
<dbReference type="Gene3D" id="3.40.50.9100">
    <property type="entry name" value="Dehydroquinase, class II"/>
    <property type="match status" value="1"/>
</dbReference>
<keyword evidence="7 9" id="KW-0057">Aromatic amino acid biosynthesis</keyword>
<dbReference type="NCBIfam" id="TIGR01088">
    <property type="entry name" value="aroQ"/>
    <property type="match status" value="1"/>
</dbReference>
<dbReference type="GO" id="GO:0003855">
    <property type="term" value="F:3-dehydroquinate dehydratase activity"/>
    <property type="evidence" value="ECO:0007669"/>
    <property type="project" value="UniProtKB-UniRule"/>
</dbReference>
<reference evidence="13" key="2">
    <citation type="submission" date="2022-10" db="EMBL/GenBank/DDBJ databases">
        <authorList>
            <person name="Trinh H.N."/>
        </authorList>
    </citation>
    <scope>NUCLEOTIDE SEQUENCE</scope>
    <source>
        <strain evidence="13">RN2-1</strain>
    </source>
</reference>
<evidence type="ECO:0000256" key="8">
    <source>
        <dbReference type="ARBA" id="ARBA00023239"/>
    </source>
</evidence>
<evidence type="ECO:0000256" key="4">
    <source>
        <dbReference type="ARBA" id="ARBA00011037"/>
    </source>
</evidence>
<comment type="function">
    <text evidence="2 9">Catalyzes a trans-dehydration via an enolate intermediate.</text>
</comment>
<evidence type="ECO:0000313" key="14">
    <source>
        <dbReference type="Proteomes" id="UP001165679"/>
    </source>
</evidence>
<evidence type="ECO:0000256" key="5">
    <source>
        <dbReference type="ARBA" id="ARBA00011193"/>
    </source>
</evidence>
<sequence>MSATHPAGTRTVFVLNGPNLNLLGKREPHIYGHETLADVEAECRRVAGELSLDIRFHQTNAEFQLIDWIHEAREQAAGIVINPAAFSHYSVAVLDALKACSFPILEVHISNIHQREEFRHHSFVSHVAAGVICGFGTQGYVFALQRLARLLAKPAT</sequence>
<gene>
    <name evidence="9 13" type="primary">aroQ</name>
    <name evidence="13" type="ORF">OL599_20220</name>
</gene>
<dbReference type="RefSeq" id="WP_264715751.1">
    <property type="nucleotide sequence ID" value="NZ_JAPDNT010000026.1"/>
</dbReference>
<dbReference type="EC" id="4.2.1.10" evidence="6 9"/>
<evidence type="ECO:0000256" key="6">
    <source>
        <dbReference type="ARBA" id="ARBA00012060"/>
    </source>
</evidence>
<dbReference type="HAMAP" id="MF_00169">
    <property type="entry name" value="AroQ"/>
    <property type="match status" value="1"/>
</dbReference>
<evidence type="ECO:0000256" key="2">
    <source>
        <dbReference type="ARBA" id="ARBA00003924"/>
    </source>
</evidence>
<reference evidence="13" key="1">
    <citation type="submission" date="2022-09" db="EMBL/GenBank/DDBJ databases">
        <title>Rhodovastum sp. nov. RN2-1 isolated from soil in Seongnam, South Korea.</title>
        <authorList>
            <person name="Le N.T."/>
        </authorList>
    </citation>
    <scope>NUCLEOTIDE SEQUENCE</scope>
    <source>
        <strain evidence="13">RN2-1</strain>
    </source>
</reference>
<feature type="site" description="Transition state stabilizer" evidence="9 12">
    <location>
        <position position="26"/>
    </location>
</feature>
<comment type="similarity">
    <text evidence="4 9">Belongs to the type-II 3-dehydroquinase family.</text>
</comment>
<dbReference type="PANTHER" id="PTHR21272">
    <property type="entry name" value="CATABOLIC 3-DEHYDROQUINASE"/>
    <property type="match status" value="1"/>
</dbReference>
<dbReference type="GO" id="GO:0019631">
    <property type="term" value="P:quinate catabolic process"/>
    <property type="evidence" value="ECO:0007669"/>
    <property type="project" value="TreeGrafter"/>
</dbReference>
<name>A0AA42CJH1_9PROT</name>
<organism evidence="13 14">
    <name type="scientific">Limobrevibacterium gyesilva</name>
    <dbReference type="NCBI Taxonomy" id="2991712"/>
    <lineage>
        <taxon>Bacteria</taxon>
        <taxon>Pseudomonadati</taxon>
        <taxon>Pseudomonadota</taxon>
        <taxon>Alphaproteobacteria</taxon>
        <taxon>Acetobacterales</taxon>
        <taxon>Acetobacteraceae</taxon>
        <taxon>Limobrevibacterium</taxon>
    </lineage>
</organism>
<dbReference type="NCBIfam" id="NF003807">
    <property type="entry name" value="PRK05395.1-4"/>
    <property type="match status" value="1"/>
</dbReference>
<evidence type="ECO:0000313" key="13">
    <source>
        <dbReference type="EMBL" id="MCW3476897.1"/>
    </source>
</evidence>
<dbReference type="InterPro" id="IPR001874">
    <property type="entry name" value="DHquinase_II"/>
</dbReference>
<evidence type="ECO:0000256" key="11">
    <source>
        <dbReference type="PIRSR" id="PIRSR001399-2"/>
    </source>
</evidence>
<keyword evidence="14" id="KW-1185">Reference proteome</keyword>
<keyword evidence="8 9" id="KW-0456">Lyase</keyword>
<evidence type="ECO:0000256" key="7">
    <source>
        <dbReference type="ARBA" id="ARBA00023141"/>
    </source>
</evidence>
<dbReference type="SUPFAM" id="SSF52304">
    <property type="entry name" value="Type II 3-dehydroquinate dehydratase"/>
    <property type="match status" value="1"/>
</dbReference>
<feature type="active site" description="Proton donor" evidence="9 10">
    <location>
        <position position="108"/>
    </location>
</feature>